<proteinExistence type="predicted"/>
<dbReference type="Proteomes" id="UP000288805">
    <property type="component" value="Unassembled WGS sequence"/>
</dbReference>
<dbReference type="Gene3D" id="3.80.10.10">
    <property type="entry name" value="Ribonuclease Inhibitor"/>
    <property type="match status" value="1"/>
</dbReference>
<name>A0A438H2P5_VITVI</name>
<evidence type="ECO:0000259" key="1">
    <source>
        <dbReference type="Pfam" id="PF00646"/>
    </source>
</evidence>
<dbReference type="Pfam" id="PF24758">
    <property type="entry name" value="LRR_At5g56370"/>
    <property type="match status" value="1"/>
</dbReference>
<feature type="domain" description="F-box" evidence="1">
    <location>
        <begin position="59"/>
        <end position="89"/>
    </location>
</feature>
<protein>
    <submittedName>
        <fullName evidence="3">Putative FBD-associated F-box protein</fullName>
    </submittedName>
</protein>
<evidence type="ECO:0000259" key="2">
    <source>
        <dbReference type="Pfam" id="PF24758"/>
    </source>
</evidence>
<dbReference type="PANTHER" id="PTHR31900">
    <property type="entry name" value="F-BOX/RNI SUPERFAMILY PROTEIN-RELATED"/>
    <property type="match status" value="1"/>
</dbReference>
<dbReference type="AlphaFoldDB" id="A0A438H2P5"/>
<gene>
    <name evidence="3" type="primary">VvCHDp001173</name>
    <name evidence="3" type="ORF">CK203_050440</name>
</gene>
<dbReference type="PANTHER" id="PTHR31900:SF30">
    <property type="entry name" value="SUPERFAMILY PROTEIN, PUTATIVE-RELATED"/>
    <property type="match status" value="1"/>
</dbReference>
<evidence type="ECO:0000313" key="3">
    <source>
        <dbReference type="EMBL" id="RVW78511.1"/>
    </source>
</evidence>
<reference evidence="3 4" key="1">
    <citation type="journal article" date="2018" name="PLoS Genet.">
        <title>Population sequencing reveals clonal diversity and ancestral inbreeding in the grapevine cultivar Chardonnay.</title>
        <authorList>
            <person name="Roach M.J."/>
            <person name="Johnson D.L."/>
            <person name="Bohlmann J."/>
            <person name="van Vuuren H.J."/>
            <person name="Jones S.J."/>
            <person name="Pretorius I.S."/>
            <person name="Schmidt S.A."/>
            <person name="Borneman A.R."/>
        </authorList>
    </citation>
    <scope>NUCLEOTIDE SEQUENCE [LARGE SCALE GENOMIC DNA]</scope>
    <source>
        <strain evidence="4">cv. Chardonnay</strain>
        <tissue evidence="3">Leaf</tissue>
    </source>
</reference>
<dbReference type="SUPFAM" id="SSF52047">
    <property type="entry name" value="RNI-like"/>
    <property type="match status" value="1"/>
</dbReference>
<dbReference type="InterPro" id="IPR050232">
    <property type="entry name" value="FBL13/AtMIF1-like"/>
</dbReference>
<accession>A0A438H2P5</accession>
<comment type="caution">
    <text evidence="3">The sequence shown here is derived from an EMBL/GenBank/DDBJ whole genome shotgun (WGS) entry which is preliminary data.</text>
</comment>
<dbReference type="InterPro" id="IPR032675">
    <property type="entry name" value="LRR_dom_sf"/>
</dbReference>
<evidence type="ECO:0000313" key="4">
    <source>
        <dbReference type="Proteomes" id="UP000288805"/>
    </source>
</evidence>
<dbReference type="Pfam" id="PF00646">
    <property type="entry name" value="F-box"/>
    <property type="match status" value="1"/>
</dbReference>
<organism evidence="3 4">
    <name type="scientific">Vitis vinifera</name>
    <name type="common">Grape</name>
    <dbReference type="NCBI Taxonomy" id="29760"/>
    <lineage>
        <taxon>Eukaryota</taxon>
        <taxon>Viridiplantae</taxon>
        <taxon>Streptophyta</taxon>
        <taxon>Embryophyta</taxon>
        <taxon>Tracheophyta</taxon>
        <taxon>Spermatophyta</taxon>
        <taxon>Magnoliopsida</taxon>
        <taxon>eudicotyledons</taxon>
        <taxon>Gunneridae</taxon>
        <taxon>Pentapetalae</taxon>
        <taxon>rosids</taxon>
        <taxon>Vitales</taxon>
        <taxon>Vitaceae</taxon>
        <taxon>Viteae</taxon>
        <taxon>Vitis</taxon>
    </lineage>
</organism>
<sequence length="503" mass="59168">MHRVHHLRKCLEVKKRKESDKRIHRGFHLSSIVFWSSMAEIEKNPKKMTNMSERLDERDLHNILNELPMKDAVRAGFLSRKWRNQWKYLANVVFKQSTGKEIESLTHFISLHRGNKIKKFHVEFKYRPNKEDQVNEWMSFAITKEVEDLKLDFDMKGDNDPLYILPPFIFNCESLVSLSLKGCVLELPDSIYLPNLHTLSLTRMEIGSRNGMTIRKITSRAPLLERMSLVNCSRFRNFNIDASESPNLKELAIIETKVDLARSTGMDICAPSVEKLVFLYASPRREYHVKDVSNCLEFTFALSDQPHEYLWKEVGEELLSLRYHVVLLNLLPHFQHVRVLRICNWCVQSLYKAEVYDKTRSRVSLSCTNLEINTSFQRWELPGVTYMLKACSAIEDLCFVMAPKQSQIPQLFLKPDDFEERIYWRNEAKSLVMAHLQNLKIMTFKLPGECYHSWKLWPLDLRTFFMGRENGVELLAALKHSSNNQLRVVLSTDKQHRRFLIRQ</sequence>
<dbReference type="InterPro" id="IPR055411">
    <property type="entry name" value="LRR_FXL15/At3g58940/PEG3-like"/>
</dbReference>
<dbReference type="InterPro" id="IPR001810">
    <property type="entry name" value="F-box_dom"/>
</dbReference>
<feature type="domain" description="F-box/LRR-repeat protein 15/At3g58940/PEG3-like LRR" evidence="2">
    <location>
        <begin position="135"/>
        <end position="281"/>
    </location>
</feature>
<dbReference type="EMBL" id="QGNW01000295">
    <property type="protein sequence ID" value="RVW78511.1"/>
    <property type="molecule type" value="Genomic_DNA"/>
</dbReference>